<evidence type="ECO:0000313" key="2">
    <source>
        <dbReference type="Proteomes" id="UP000092993"/>
    </source>
</evidence>
<reference evidence="1 2" key="1">
    <citation type="submission" date="2016-03" db="EMBL/GenBank/DDBJ databases">
        <title>Whole genome sequencing of Grifola frondosa 9006-11.</title>
        <authorList>
            <person name="Min B."/>
            <person name="Park H."/>
            <person name="Kim J.-G."/>
            <person name="Cho H."/>
            <person name="Oh Y.-L."/>
            <person name="Kong W.-S."/>
            <person name="Choi I.-G."/>
        </authorList>
    </citation>
    <scope>NUCLEOTIDE SEQUENCE [LARGE SCALE GENOMIC DNA]</scope>
    <source>
        <strain evidence="1 2">9006-11</strain>
    </source>
</reference>
<accession>A0A1C7LX74</accession>
<organism evidence="1 2">
    <name type="scientific">Grifola frondosa</name>
    <name type="common">Maitake</name>
    <name type="synonym">Polyporus frondosus</name>
    <dbReference type="NCBI Taxonomy" id="5627"/>
    <lineage>
        <taxon>Eukaryota</taxon>
        <taxon>Fungi</taxon>
        <taxon>Dikarya</taxon>
        <taxon>Basidiomycota</taxon>
        <taxon>Agaricomycotina</taxon>
        <taxon>Agaricomycetes</taxon>
        <taxon>Polyporales</taxon>
        <taxon>Grifolaceae</taxon>
        <taxon>Grifola</taxon>
    </lineage>
</organism>
<protein>
    <submittedName>
        <fullName evidence="1">Uncharacterized protein</fullName>
    </submittedName>
</protein>
<name>A0A1C7LX74_GRIFR</name>
<dbReference type="OrthoDB" id="952271at2759"/>
<dbReference type="AlphaFoldDB" id="A0A1C7LX74"/>
<keyword evidence="2" id="KW-1185">Reference proteome</keyword>
<dbReference type="STRING" id="5627.A0A1C7LX74"/>
<evidence type="ECO:0000313" key="1">
    <source>
        <dbReference type="EMBL" id="OBZ69128.1"/>
    </source>
</evidence>
<dbReference type="EMBL" id="LUGG01000018">
    <property type="protein sequence ID" value="OBZ69128.1"/>
    <property type="molecule type" value="Genomic_DNA"/>
</dbReference>
<sequence length="263" mass="29902">MKDQAKRDYENFFLGQPYRLSDFDARYLLTQQQYTLTEKLAEVSFGNMYRDEAVRFAEMAERSSKHPQYLPKRPTGIGATLNSGHHDFLRREHDADLLQSITKKDVISLFLGRVHPSHLIISTRAKCPFIFHLQSQKARPPKISIAAMGAFEAAALRRGAVVDQQKWREELAAEGEPLLAQFIKFWQDMFAQEGSLVSPEVAEELFKTIPTITEEHPAVSDCDGKLNDGVVLIQDPKAFRASLRISEDPRPVVQWGDLPTSKF</sequence>
<proteinExistence type="predicted"/>
<gene>
    <name evidence="1" type="ORF">A0H81_10725</name>
</gene>
<dbReference type="Proteomes" id="UP000092993">
    <property type="component" value="Unassembled WGS sequence"/>
</dbReference>
<comment type="caution">
    <text evidence="1">The sequence shown here is derived from an EMBL/GenBank/DDBJ whole genome shotgun (WGS) entry which is preliminary data.</text>
</comment>